<reference evidence="1" key="1">
    <citation type="submission" date="2014-09" db="EMBL/GenBank/DDBJ databases">
        <authorList>
            <person name="Magalhaes I.L.F."/>
            <person name="Oliveira U."/>
            <person name="Santos F.R."/>
            <person name="Vidigal T.H.D.A."/>
            <person name="Brescovit A.D."/>
            <person name="Santos A.J."/>
        </authorList>
    </citation>
    <scope>NUCLEOTIDE SEQUENCE</scope>
    <source>
        <tissue evidence="1">Shoot tissue taken approximately 20 cm above the soil surface</tissue>
    </source>
</reference>
<proteinExistence type="predicted"/>
<name>A0A0A9DR97_ARUDO</name>
<dbReference type="EMBL" id="GBRH01211598">
    <property type="protein sequence ID" value="JAD86297.1"/>
    <property type="molecule type" value="Transcribed_RNA"/>
</dbReference>
<protein>
    <submittedName>
        <fullName evidence="1">Uncharacterized protein</fullName>
    </submittedName>
</protein>
<accession>A0A0A9DR97</accession>
<evidence type="ECO:0000313" key="1">
    <source>
        <dbReference type="EMBL" id="JAD86297.1"/>
    </source>
</evidence>
<dbReference type="AlphaFoldDB" id="A0A0A9DR97"/>
<reference evidence="1" key="2">
    <citation type="journal article" date="2015" name="Data Brief">
        <title>Shoot transcriptome of the giant reed, Arundo donax.</title>
        <authorList>
            <person name="Barrero R.A."/>
            <person name="Guerrero F.D."/>
            <person name="Moolhuijzen P."/>
            <person name="Goolsby J.A."/>
            <person name="Tidwell J."/>
            <person name="Bellgard S.E."/>
            <person name="Bellgard M.I."/>
        </authorList>
    </citation>
    <scope>NUCLEOTIDE SEQUENCE</scope>
    <source>
        <tissue evidence="1">Shoot tissue taken approximately 20 cm above the soil surface</tissue>
    </source>
</reference>
<organism evidence="1">
    <name type="scientific">Arundo donax</name>
    <name type="common">Giant reed</name>
    <name type="synonym">Donax arundinaceus</name>
    <dbReference type="NCBI Taxonomy" id="35708"/>
    <lineage>
        <taxon>Eukaryota</taxon>
        <taxon>Viridiplantae</taxon>
        <taxon>Streptophyta</taxon>
        <taxon>Embryophyta</taxon>
        <taxon>Tracheophyta</taxon>
        <taxon>Spermatophyta</taxon>
        <taxon>Magnoliopsida</taxon>
        <taxon>Liliopsida</taxon>
        <taxon>Poales</taxon>
        <taxon>Poaceae</taxon>
        <taxon>PACMAD clade</taxon>
        <taxon>Arundinoideae</taxon>
        <taxon>Arundineae</taxon>
        <taxon>Arundo</taxon>
    </lineage>
</organism>
<sequence length="145" mass="16453">MRSYTQFDPRSFSKLVDHGILGMRGCKKCSSNARAIVGELGNHRRRGLFPEQVCKSCFYTTAELLVMFIEPTIQGNDSLWHFTAITWYFVPAYLLQDAIDTSSSQTCPTLCNNVAYVTSNISYFQRSISDPNDILQLSSQNFKVM</sequence>